<dbReference type="AlphaFoldDB" id="A0A916NJM1"/>
<organism evidence="5 6">
    <name type="scientific">Paenibacillus solanacearum</name>
    <dbReference type="NCBI Taxonomy" id="2048548"/>
    <lineage>
        <taxon>Bacteria</taxon>
        <taxon>Bacillati</taxon>
        <taxon>Bacillota</taxon>
        <taxon>Bacilli</taxon>
        <taxon>Bacillales</taxon>
        <taxon>Paenibacillaceae</taxon>
        <taxon>Paenibacillus</taxon>
    </lineage>
</organism>
<accession>A0A916NJM1</accession>
<dbReference type="EMBL" id="CAJVAS010000012">
    <property type="protein sequence ID" value="CAG7629458.1"/>
    <property type="molecule type" value="Genomic_DNA"/>
</dbReference>
<sequence>MPNDRSWIPHYLLRAAIMAAFALYIGYLVKTEQLVYYIAPRMEPYLKFAAVALFVVAAHQAYLALQTWWGRASACGCDPVATRSLPVHAMIYGLFLVPLALGYFLPNQIMGSTVAAMKGMNLSSTAAFSSSSGNKAASQPPEPADASTASRSHEELQPPQTSSPAAAGNGLGQAAGPSEEAVVAELFPADAFTEDFAKLGKKLYKKDLIQVKEEGFMEVLTSVDFFIDRFVGKKMEISGFAYLEEGMKPGQFVVARLAMQCCSADASPYGVLVESAVSQIPAKDAWVQLTGTIGKTKYNGNEIMKLDAVQIRTIPTPRTPYIYPDYEYFDKLQ</sequence>
<keyword evidence="2" id="KW-0812">Transmembrane</keyword>
<keyword evidence="2" id="KW-1133">Transmembrane helix</keyword>
<dbReference type="PANTHER" id="PTHR40047">
    <property type="entry name" value="UPF0703 PROTEIN YCGQ"/>
    <property type="match status" value="1"/>
</dbReference>
<dbReference type="InterPro" id="IPR048447">
    <property type="entry name" value="DUF1980_C"/>
</dbReference>
<dbReference type="InterPro" id="IPR052955">
    <property type="entry name" value="UPF0703_membrane_permease"/>
</dbReference>
<evidence type="ECO:0000256" key="2">
    <source>
        <dbReference type="SAM" id="Phobius"/>
    </source>
</evidence>
<evidence type="ECO:0000313" key="6">
    <source>
        <dbReference type="Proteomes" id="UP000693672"/>
    </source>
</evidence>
<evidence type="ECO:0008006" key="7">
    <source>
        <dbReference type="Google" id="ProtNLM"/>
    </source>
</evidence>
<evidence type="ECO:0000256" key="1">
    <source>
        <dbReference type="SAM" id="MobiDB-lite"/>
    </source>
</evidence>
<dbReference type="Pfam" id="PF09323">
    <property type="entry name" value="DUF1980"/>
    <property type="match status" value="1"/>
</dbReference>
<name>A0A916NJM1_9BACL</name>
<dbReference type="Proteomes" id="UP000693672">
    <property type="component" value="Unassembled WGS sequence"/>
</dbReference>
<comment type="caution">
    <text evidence="5">The sequence shown here is derived from an EMBL/GenBank/DDBJ whole genome shotgun (WGS) entry which is preliminary data.</text>
</comment>
<feature type="region of interest" description="Disordered" evidence="1">
    <location>
        <begin position="131"/>
        <end position="174"/>
    </location>
</feature>
<feature type="transmembrane region" description="Helical" evidence="2">
    <location>
        <begin position="12"/>
        <end position="29"/>
    </location>
</feature>
<protein>
    <recommendedName>
        <fullName evidence="7">TIGR03943 family protein</fullName>
    </recommendedName>
</protein>
<dbReference type="InterPro" id="IPR015402">
    <property type="entry name" value="DUF1980"/>
</dbReference>
<evidence type="ECO:0000259" key="4">
    <source>
        <dbReference type="Pfam" id="PF21537"/>
    </source>
</evidence>
<dbReference type="Pfam" id="PF21537">
    <property type="entry name" value="DUF1980_C"/>
    <property type="match status" value="1"/>
</dbReference>
<keyword evidence="2" id="KW-0472">Membrane</keyword>
<dbReference type="PANTHER" id="PTHR40047:SF1">
    <property type="entry name" value="UPF0703 PROTEIN YCGQ"/>
    <property type="match status" value="1"/>
</dbReference>
<feature type="transmembrane region" description="Helical" evidence="2">
    <location>
        <begin position="85"/>
        <end position="105"/>
    </location>
</feature>
<dbReference type="RefSeq" id="WP_218092864.1">
    <property type="nucleotide sequence ID" value="NZ_CAJVAS010000012.1"/>
</dbReference>
<feature type="domain" description="DUF1980" evidence="4">
    <location>
        <begin position="189"/>
        <end position="324"/>
    </location>
</feature>
<feature type="domain" description="DUF1980" evidence="3">
    <location>
        <begin position="13"/>
        <end position="121"/>
    </location>
</feature>
<reference evidence="5" key="1">
    <citation type="submission" date="2021-06" db="EMBL/GenBank/DDBJ databases">
        <authorList>
            <person name="Criscuolo A."/>
        </authorList>
    </citation>
    <scope>NUCLEOTIDE SEQUENCE</scope>
    <source>
        <strain evidence="5">CIP111600</strain>
    </source>
</reference>
<gene>
    <name evidence="5" type="ORF">PAESOLCIP111_03105</name>
</gene>
<evidence type="ECO:0000313" key="5">
    <source>
        <dbReference type="EMBL" id="CAG7629458.1"/>
    </source>
</evidence>
<dbReference type="NCBIfam" id="TIGR03943">
    <property type="entry name" value="TIGR03943 family putative permease subunit"/>
    <property type="match status" value="1"/>
</dbReference>
<evidence type="ECO:0000259" key="3">
    <source>
        <dbReference type="Pfam" id="PF09323"/>
    </source>
</evidence>
<feature type="compositionally biased region" description="Low complexity" evidence="1">
    <location>
        <begin position="165"/>
        <end position="174"/>
    </location>
</feature>
<feature type="transmembrane region" description="Helical" evidence="2">
    <location>
        <begin position="45"/>
        <end position="65"/>
    </location>
</feature>
<dbReference type="InterPro" id="IPR048493">
    <property type="entry name" value="DUF1980_N"/>
</dbReference>
<keyword evidence="6" id="KW-1185">Reference proteome</keyword>
<proteinExistence type="predicted"/>